<dbReference type="Proteomes" id="UP000013209">
    <property type="component" value="Unassembled WGS sequence"/>
</dbReference>
<accession>N8XF74</accession>
<proteinExistence type="predicted"/>
<dbReference type="AlphaFoldDB" id="N8XF74"/>
<dbReference type="STRING" id="1144672.F966_03621"/>
<evidence type="ECO:0000313" key="1">
    <source>
        <dbReference type="EMBL" id="ENV07764.1"/>
    </source>
</evidence>
<evidence type="ECO:0000313" key="2">
    <source>
        <dbReference type="Proteomes" id="UP000013209"/>
    </source>
</evidence>
<protein>
    <submittedName>
        <fullName evidence="1">Uncharacterized protein</fullName>
    </submittedName>
</protein>
<reference evidence="1 2" key="1">
    <citation type="submission" date="2013-02" db="EMBL/GenBank/DDBJ databases">
        <title>The Genome Sequence of Acinetobacter sp. CIP 56.2.</title>
        <authorList>
            <consortium name="The Broad Institute Genome Sequencing Platform"/>
            <consortium name="The Broad Institute Genome Sequencing Center for Infectious Disease"/>
            <person name="Cerqueira G."/>
            <person name="Feldgarden M."/>
            <person name="Courvalin P."/>
            <person name="Perichon B."/>
            <person name="Grillot-Courvalin C."/>
            <person name="Clermont D."/>
            <person name="Rocha E."/>
            <person name="Yoon E.-J."/>
            <person name="Nemec A."/>
            <person name="Walker B."/>
            <person name="Young S.K."/>
            <person name="Zeng Q."/>
            <person name="Gargeya S."/>
            <person name="Fitzgerald M."/>
            <person name="Haas B."/>
            <person name="Abouelleil A."/>
            <person name="Alvarado L."/>
            <person name="Arachchi H.M."/>
            <person name="Berlin A.M."/>
            <person name="Chapman S.B."/>
            <person name="Dewar J."/>
            <person name="Goldberg J."/>
            <person name="Griggs A."/>
            <person name="Gujja S."/>
            <person name="Hansen M."/>
            <person name="Howarth C."/>
            <person name="Imamovic A."/>
            <person name="Larimer J."/>
            <person name="McCowan C."/>
            <person name="Murphy C."/>
            <person name="Neiman D."/>
            <person name="Pearson M."/>
            <person name="Priest M."/>
            <person name="Roberts A."/>
            <person name="Saif S."/>
            <person name="Shea T."/>
            <person name="Sisk P."/>
            <person name="Sykes S."/>
            <person name="Wortman J."/>
            <person name="Nusbaum C."/>
            <person name="Birren B."/>
        </authorList>
    </citation>
    <scope>NUCLEOTIDE SEQUENCE [LARGE SCALE GENOMIC DNA]</scope>
    <source>
        <strain evidence="1 2">CIP 56.2</strain>
    </source>
</reference>
<dbReference type="EMBL" id="APPH01000020">
    <property type="protein sequence ID" value="ENV07764.1"/>
    <property type="molecule type" value="Genomic_DNA"/>
</dbReference>
<dbReference type="PATRIC" id="fig|1144672.3.peg.3497"/>
<dbReference type="HOGENOM" id="CLU_865761_0_0_6"/>
<sequence length="307" mass="33377">MEFSVQIGVGALFKCITHKGDSSSPTNETPMFPNLVLDTGLNRMSVGVWMDRICVGTGNSTPVGTQTALDAYLTSTTTVLGTDAVGVNTVGTPYYYLRRTWRFNPRGSSANISELGLGWANTNLWNRALIKDTSGNPITITWAGDEYLDIVSEIRHYMPTEVSGSFPLYDKFGSLISTHTYTGKPYLNAGYIQFNTAQVKFDTRAYVTASAMPSAYTDYPTGGAYSAGSTVTTTYPDNRSAQGKLTLGLTEFNGVAMRTFACALLNFLTANSSISPGYKWEISPTITKTSAQSLEANFLIAWSRYTP</sequence>
<name>N8XF74_9GAMM</name>
<dbReference type="RefSeq" id="WP_004807716.1">
    <property type="nucleotide sequence ID" value="NZ_KB849440.1"/>
</dbReference>
<gene>
    <name evidence="1" type="ORF">F966_03621</name>
</gene>
<comment type="caution">
    <text evidence="1">The sequence shown here is derived from an EMBL/GenBank/DDBJ whole genome shotgun (WGS) entry which is preliminary data.</text>
</comment>
<dbReference type="eggNOG" id="ENOG50333J0">
    <property type="taxonomic scope" value="Bacteria"/>
</dbReference>
<organism evidence="1 2">
    <name type="scientific">Acinetobacter higginsii</name>
    <dbReference type="NCBI Taxonomy" id="70347"/>
    <lineage>
        <taxon>Bacteria</taxon>
        <taxon>Pseudomonadati</taxon>
        <taxon>Pseudomonadota</taxon>
        <taxon>Gammaproteobacteria</taxon>
        <taxon>Moraxellales</taxon>
        <taxon>Moraxellaceae</taxon>
        <taxon>Acinetobacter</taxon>
    </lineage>
</organism>